<organism evidence="5 6">
    <name type="scientific">Nocardioides renjunii</name>
    <dbReference type="NCBI Taxonomy" id="3095075"/>
    <lineage>
        <taxon>Bacteria</taxon>
        <taxon>Bacillati</taxon>
        <taxon>Actinomycetota</taxon>
        <taxon>Actinomycetes</taxon>
        <taxon>Propionibacteriales</taxon>
        <taxon>Nocardioidaceae</taxon>
        <taxon>Nocardioides</taxon>
    </lineage>
</organism>
<name>A0ABU5K7W4_9ACTN</name>
<evidence type="ECO:0000256" key="2">
    <source>
        <dbReference type="ARBA" id="ARBA00023125"/>
    </source>
</evidence>
<gene>
    <name evidence="5" type="ORF">SFC79_04670</name>
</gene>
<protein>
    <submittedName>
        <fullName evidence="5">LuxR C-terminal-related transcriptional regulator</fullName>
    </submittedName>
</protein>
<feature type="domain" description="HTH luxR-type" evidence="4">
    <location>
        <begin position="116"/>
        <end position="181"/>
    </location>
</feature>
<dbReference type="PROSITE" id="PS00622">
    <property type="entry name" value="HTH_LUXR_1"/>
    <property type="match status" value="1"/>
</dbReference>
<dbReference type="InterPro" id="IPR036388">
    <property type="entry name" value="WH-like_DNA-bd_sf"/>
</dbReference>
<keyword evidence="6" id="KW-1185">Reference proteome</keyword>
<dbReference type="PRINTS" id="PR00038">
    <property type="entry name" value="HTHLUXR"/>
</dbReference>
<reference evidence="5 6" key="1">
    <citation type="submission" date="2023-11" db="EMBL/GenBank/DDBJ databases">
        <title>Novel species in genus Nocardioides.</title>
        <authorList>
            <person name="Zhou H."/>
        </authorList>
    </citation>
    <scope>NUCLEOTIDE SEQUENCE [LARGE SCALE GENOMIC DNA]</scope>
    <source>
        <strain evidence="5 6">S-58</strain>
    </source>
</reference>
<dbReference type="SMART" id="SM00421">
    <property type="entry name" value="HTH_LUXR"/>
    <property type="match status" value="1"/>
</dbReference>
<dbReference type="Proteomes" id="UP001291999">
    <property type="component" value="Unassembled WGS sequence"/>
</dbReference>
<evidence type="ECO:0000313" key="6">
    <source>
        <dbReference type="Proteomes" id="UP001291999"/>
    </source>
</evidence>
<dbReference type="Gene3D" id="1.10.10.10">
    <property type="entry name" value="Winged helix-like DNA-binding domain superfamily/Winged helix DNA-binding domain"/>
    <property type="match status" value="1"/>
</dbReference>
<dbReference type="EMBL" id="JAXQPW010000001">
    <property type="protein sequence ID" value="MDZ5661050.1"/>
    <property type="molecule type" value="Genomic_DNA"/>
</dbReference>
<keyword evidence="1" id="KW-0805">Transcription regulation</keyword>
<evidence type="ECO:0000313" key="5">
    <source>
        <dbReference type="EMBL" id="MDZ5661050.1"/>
    </source>
</evidence>
<evidence type="ECO:0000259" key="4">
    <source>
        <dbReference type="PROSITE" id="PS50043"/>
    </source>
</evidence>
<dbReference type="PANTHER" id="PTHR44688">
    <property type="entry name" value="DNA-BINDING TRANSCRIPTIONAL ACTIVATOR DEVR_DOSR"/>
    <property type="match status" value="1"/>
</dbReference>
<dbReference type="PANTHER" id="PTHR44688:SF16">
    <property type="entry name" value="DNA-BINDING TRANSCRIPTIONAL ACTIVATOR DEVR_DOSR"/>
    <property type="match status" value="1"/>
</dbReference>
<sequence length="195" mass="21367">MPDLVLNDVQQQALRDLLGSDPCPGSPLPPRKVLESIAVLLPADEIGVAYQDRPHRAIEGILRPGDGLVVSFRNGVDGMVQFTLRRRDRSPFAERDVAVLRMITPVLARLVRERPTPTLPSALTTQERRVLSRVAAGQSNAQIAAGLFIAPSTVRKHLEHVYRKLGVTSRVAAVARLQGRDAPGIDLRERLARLG</sequence>
<evidence type="ECO:0000256" key="3">
    <source>
        <dbReference type="ARBA" id="ARBA00023163"/>
    </source>
</evidence>
<dbReference type="InterPro" id="IPR000792">
    <property type="entry name" value="Tscrpt_reg_LuxR_C"/>
</dbReference>
<keyword evidence="2" id="KW-0238">DNA-binding</keyword>
<dbReference type="CDD" id="cd06170">
    <property type="entry name" value="LuxR_C_like"/>
    <property type="match status" value="1"/>
</dbReference>
<comment type="caution">
    <text evidence="5">The sequence shown here is derived from an EMBL/GenBank/DDBJ whole genome shotgun (WGS) entry which is preliminary data.</text>
</comment>
<dbReference type="RefSeq" id="WP_172267480.1">
    <property type="nucleotide sequence ID" value="NZ_CP141058.1"/>
</dbReference>
<dbReference type="SUPFAM" id="SSF46894">
    <property type="entry name" value="C-terminal effector domain of the bipartite response regulators"/>
    <property type="match status" value="1"/>
</dbReference>
<dbReference type="Pfam" id="PF00196">
    <property type="entry name" value="GerE"/>
    <property type="match status" value="1"/>
</dbReference>
<dbReference type="InterPro" id="IPR016032">
    <property type="entry name" value="Sig_transdc_resp-reg_C-effctor"/>
</dbReference>
<accession>A0ABU5K7W4</accession>
<keyword evidence="3" id="KW-0804">Transcription</keyword>
<dbReference type="PROSITE" id="PS50043">
    <property type="entry name" value="HTH_LUXR_2"/>
    <property type="match status" value="1"/>
</dbReference>
<evidence type="ECO:0000256" key="1">
    <source>
        <dbReference type="ARBA" id="ARBA00023015"/>
    </source>
</evidence>
<proteinExistence type="predicted"/>